<dbReference type="InterPro" id="IPR013685">
    <property type="entry name" value="POTRA_FtsQ_type"/>
</dbReference>
<dbReference type="eggNOG" id="COG1589">
    <property type="taxonomic scope" value="Bacteria"/>
</dbReference>
<keyword evidence="6 9" id="KW-1133">Transmembrane helix</keyword>
<dbReference type="GO" id="GO:0005886">
    <property type="term" value="C:plasma membrane"/>
    <property type="evidence" value="ECO:0007669"/>
    <property type="project" value="UniProtKB-SubCell"/>
</dbReference>
<keyword evidence="2 9" id="KW-1003">Cell membrane</keyword>
<evidence type="ECO:0000256" key="9">
    <source>
        <dbReference type="HAMAP-Rule" id="MF_00911"/>
    </source>
</evidence>
<dbReference type="Gene3D" id="3.10.20.310">
    <property type="entry name" value="membrane protein fhac"/>
    <property type="match status" value="1"/>
</dbReference>
<evidence type="ECO:0000313" key="12">
    <source>
        <dbReference type="Proteomes" id="UP000007883"/>
    </source>
</evidence>
<evidence type="ECO:0000256" key="6">
    <source>
        <dbReference type="ARBA" id="ARBA00022989"/>
    </source>
</evidence>
<dbReference type="RefSeq" id="WP_014427170.1">
    <property type="nucleotide sequence ID" value="NC_017075.1"/>
</dbReference>
<evidence type="ECO:0000256" key="3">
    <source>
        <dbReference type="ARBA" id="ARBA00022519"/>
    </source>
</evidence>
<dbReference type="GO" id="GO:0032153">
    <property type="term" value="C:cell division site"/>
    <property type="evidence" value="ECO:0007669"/>
    <property type="project" value="UniProtKB-UniRule"/>
</dbReference>
<dbReference type="GO" id="GO:0090529">
    <property type="term" value="P:cell septum assembly"/>
    <property type="evidence" value="ECO:0007669"/>
    <property type="project" value="InterPro"/>
</dbReference>
<evidence type="ECO:0000256" key="5">
    <source>
        <dbReference type="ARBA" id="ARBA00022692"/>
    </source>
</evidence>
<dbReference type="PANTHER" id="PTHR35851">
    <property type="entry name" value="CELL DIVISION PROTEIN FTSQ"/>
    <property type="match status" value="1"/>
</dbReference>
<name>I0HMR1_RUBGI</name>
<comment type="function">
    <text evidence="9">Essential cell division protein. May link together the upstream cell division proteins, which are predominantly cytoplasmic, with the downstream cell division proteins, which are predominantly periplasmic. May control correct divisome assembly.</text>
</comment>
<dbReference type="Gene3D" id="3.40.50.11690">
    <property type="entry name" value="Cell division protein FtsQ/DivIB"/>
    <property type="match status" value="1"/>
</dbReference>
<dbReference type="STRING" id="983917.RGE_09570"/>
<keyword evidence="4 9" id="KW-0132">Cell division</keyword>
<evidence type="ECO:0000256" key="8">
    <source>
        <dbReference type="ARBA" id="ARBA00023306"/>
    </source>
</evidence>
<dbReference type="InterPro" id="IPR045335">
    <property type="entry name" value="FtsQ_C_sf"/>
</dbReference>
<dbReference type="HAMAP" id="MF_00911">
    <property type="entry name" value="FtsQ_subfam"/>
    <property type="match status" value="1"/>
</dbReference>
<keyword evidence="3 9" id="KW-0997">Cell inner membrane</keyword>
<organism evidence="11 12">
    <name type="scientific">Rubrivivax gelatinosus (strain NBRC 100245 / IL144)</name>
    <dbReference type="NCBI Taxonomy" id="983917"/>
    <lineage>
        <taxon>Bacteria</taxon>
        <taxon>Pseudomonadati</taxon>
        <taxon>Pseudomonadota</taxon>
        <taxon>Betaproteobacteria</taxon>
        <taxon>Burkholderiales</taxon>
        <taxon>Sphaerotilaceae</taxon>
        <taxon>Rubrivivax</taxon>
    </lineage>
</organism>
<evidence type="ECO:0000313" key="11">
    <source>
        <dbReference type="EMBL" id="BAL94298.1"/>
    </source>
</evidence>
<dbReference type="InterPro" id="IPR005548">
    <property type="entry name" value="Cell_div_FtsQ/DivIB_C"/>
</dbReference>
<evidence type="ECO:0000259" key="10">
    <source>
        <dbReference type="PROSITE" id="PS51779"/>
    </source>
</evidence>
<dbReference type="Pfam" id="PF08478">
    <property type="entry name" value="POTRA_1"/>
    <property type="match status" value="1"/>
</dbReference>
<keyword evidence="5 9" id="KW-0812">Transmembrane</keyword>
<comment type="subcellular location">
    <subcellularLocation>
        <location evidence="9">Cell inner membrane</location>
        <topology evidence="9">Single-pass type II membrane protein</topology>
    </subcellularLocation>
    <subcellularLocation>
        <location evidence="1">Membrane</location>
    </subcellularLocation>
    <text evidence="9">Localizes to the division septum.</text>
</comment>
<dbReference type="HOGENOM" id="CLU_064041_0_0_4"/>
<keyword evidence="12" id="KW-1185">Reference proteome</keyword>
<evidence type="ECO:0000256" key="2">
    <source>
        <dbReference type="ARBA" id="ARBA00022475"/>
    </source>
</evidence>
<dbReference type="PATRIC" id="fig|983917.3.peg.937"/>
<dbReference type="GO" id="GO:0043093">
    <property type="term" value="P:FtsZ-dependent cytokinesis"/>
    <property type="evidence" value="ECO:0007669"/>
    <property type="project" value="UniProtKB-UniRule"/>
</dbReference>
<sequence length="262" mass="28761">MSRAAALPLAEQPMDVRLMNGVASGVFVLAGAALAAAALMWLVRAPLFTIRGIEIDGDLGRNSVNTIRANAMPRLKGNFFSLDLQQGREAFEAVPWVRNAVVRRVWPDRLAVRLEEHRPAAVWQGEDGNDRLVNTHGELFDANVGDVEDDGLPVFSGPDEEAATVLAMYAKLQPVFKPLDAELSELHLSHRGSWSVELDNGATLELGRGSDDEVLARAARFVRTVPEVTARWRAPLEYADLRHTDGYAVRLRGVTTKTKTTN</sequence>
<dbReference type="PROSITE" id="PS51779">
    <property type="entry name" value="POTRA"/>
    <property type="match status" value="1"/>
</dbReference>
<dbReference type="InterPro" id="IPR026579">
    <property type="entry name" value="FtsQ"/>
</dbReference>
<protein>
    <recommendedName>
        <fullName evidence="9">Cell division protein FtsQ</fullName>
    </recommendedName>
</protein>
<accession>I0HMR1</accession>
<evidence type="ECO:0000256" key="4">
    <source>
        <dbReference type="ARBA" id="ARBA00022618"/>
    </source>
</evidence>
<comment type="subunit">
    <text evidence="9">Part of a complex composed of FtsB, FtsL and FtsQ.</text>
</comment>
<keyword evidence="8 9" id="KW-0131">Cell cycle</keyword>
<dbReference type="InterPro" id="IPR034746">
    <property type="entry name" value="POTRA"/>
</dbReference>
<reference evidence="11 12" key="1">
    <citation type="journal article" date="2012" name="J. Bacteriol.">
        <title>Complete genome sequence of phototrophic betaproteobacterium Rubrivivax gelatinosus IL144.</title>
        <authorList>
            <person name="Nagashima S."/>
            <person name="Kamimura A."/>
            <person name="Shimizu T."/>
            <person name="Nakamura-isaki S."/>
            <person name="Aono E."/>
            <person name="Sakamoto K."/>
            <person name="Ichikawa N."/>
            <person name="Nakazawa H."/>
            <person name="Sekine M."/>
            <person name="Yamazaki S."/>
            <person name="Fujita N."/>
            <person name="Shimada K."/>
            <person name="Hanada S."/>
            <person name="Nagashima K.V.P."/>
        </authorList>
    </citation>
    <scope>NUCLEOTIDE SEQUENCE [LARGE SCALE GENOMIC DNA]</scope>
    <source>
        <strain evidence="12">NBRC 100245 / IL144</strain>
    </source>
</reference>
<feature type="transmembrane region" description="Helical" evidence="9">
    <location>
        <begin position="22"/>
        <end position="43"/>
    </location>
</feature>
<gene>
    <name evidence="9 11" type="primary">ftsQ</name>
    <name evidence="11" type="ordered locus">RGE_09570</name>
</gene>
<dbReference type="AlphaFoldDB" id="I0HMR1"/>
<keyword evidence="7 9" id="KW-0472">Membrane</keyword>
<dbReference type="Proteomes" id="UP000007883">
    <property type="component" value="Chromosome"/>
</dbReference>
<feature type="domain" description="POTRA" evidence="10">
    <location>
        <begin position="48"/>
        <end position="117"/>
    </location>
</feature>
<dbReference type="KEGG" id="rge:RGE_09570"/>
<evidence type="ECO:0000256" key="7">
    <source>
        <dbReference type="ARBA" id="ARBA00023136"/>
    </source>
</evidence>
<dbReference type="PANTHER" id="PTHR35851:SF1">
    <property type="entry name" value="CELL DIVISION PROTEIN FTSQ"/>
    <property type="match status" value="1"/>
</dbReference>
<evidence type="ECO:0000256" key="1">
    <source>
        <dbReference type="ARBA" id="ARBA00004370"/>
    </source>
</evidence>
<dbReference type="Pfam" id="PF03799">
    <property type="entry name" value="FtsQ_DivIB_C"/>
    <property type="match status" value="1"/>
</dbReference>
<comment type="similarity">
    <text evidence="9">Belongs to the FtsQ/DivIB family. FtsQ subfamily.</text>
</comment>
<proteinExistence type="inferred from homology"/>
<dbReference type="EMBL" id="AP012320">
    <property type="protein sequence ID" value="BAL94298.1"/>
    <property type="molecule type" value="Genomic_DNA"/>
</dbReference>